<evidence type="ECO:0000256" key="1">
    <source>
        <dbReference type="SAM" id="SignalP"/>
    </source>
</evidence>
<sequence>MRLLALFLLAALSVFTFAPGAGAQGFQVRPLVVDGEVPPGTDVLIPIEVTPTSQLEGRTLEVEVVQLGHAETGGFIAIPYEPGSELPRSAASWITAPSEVLLEPRETTVLEVGMRVPLAARGTHAAGLLLSAPPPEGAEGLRLTLRVLIPIILGTEGRPARQDVRLADAQLRYRLPEPDTPGSLPDPDSFPETTLVDALIENNGGTFSSLRGDVWVDAKDESGEWRQVRRAAIPATRLLPESAISMPVDLGRLLPTGDYRIRGELYVDGRRTRPLRREVAFEGHPEVQALVTDIDLGVEPAVFEYDYRPGAARSGRIAVTNPAIDPVEVRVEVAIPDEMAGRASATVRDTDLSAAGWIEVQPAQFVLRPGQTRNLRLLARFPDSAPRQQNYYAQLTLSAAYLDGQRAGSATGLVEVSRAAGEDRREIALEAVRVATTESQDDMALGLRATNVGNVLLRPEVEFRVLDAGGREIVSGPLTSEIAGTMMPLAARTFGGTLSVQELPEGELTLLTIVRDGGVEVGEVVQQLGKAEDGSLTLETRR</sequence>
<keyword evidence="1" id="KW-0732">Signal</keyword>
<keyword evidence="3" id="KW-1185">Reference proteome</keyword>
<evidence type="ECO:0000313" key="2">
    <source>
        <dbReference type="EMBL" id="RBI83657.1"/>
    </source>
</evidence>
<reference evidence="2 3" key="1">
    <citation type="submission" date="2018-07" db="EMBL/GenBank/DDBJ databases">
        <title>Rhodosalinus sp. strain E84T genomic sequence and assembly.</title>
        <authorList>
            <person name="Liu Z.-W."/>
            <person name="Lu D.-C."/>
        </authorList>
    </citation>
    <scope>NUCLEOTIDE SEQUENCE [LARGE SCALE GENOMIC DNA]</scope>
    <source>
        <strain evidence="2 3">E84</strain>
    </source>
</reference>
<gene>
    <name evidence="2" type="ORF">DRV85_15035</name>
</gene>
<feature type="signal peptide" evidence="1">
    <location>
        <begin position="1"/>
        <end position="23"/>
    </location>
</feature>
<evidence type="ECO:0000313" key="3">
    <source>
        <dbReference type="Proteomes" id="UP000253370"/>
    </source>
</evidence>
<proteinExistence type="predicted"/>
<dbReference type="AlphaFoldDB" id="A0A365U766"/>
<name>A0A365U766_9RHOB</name>
<accession>A0A365U766</accession>
<comment type="caution">
    <text evidence="2">The sequence shown here is derived from an EMBL/GenBank/DDBJ whole genome shotgun (WGS) entry which is preliminary data.</text>
</comment>
<organism evidence="2 3">
    <name type="scientific">Rhodosalinus halophilus</name>
    <dbReference type="NCBI Taxonomy" id="2259333"/>
    <lineage>
        <taxon>Bacteria</taxon>
        <taxon>Pseudomonadati</taxon>
        <taxon>Pseudomonadota</taxon>
        <taxon>Alphaproteobacteria</taxon>
        <taxon>Rhodobacterales</taxon>
        <taxon>Paracoccaceae</taxon>
        <taxon>Rhodosalinus</taxon>
    </lineage>
</organism>
<dbReference type="OrthoDB" id="36296at2"/>
<protein>
    <submittedName>
        <fullName evidence="2">Uncharacterized protein</fullName>
    </submittedName>
</protein>
<feature type="chain" id="PRO_5016910145" evidence="1">
    <location>
        <begin position="24"/>
        <end position="542"/>
    </location>
</feature>
<dbReference type="EMBL" id="QNTQ01000015">
    <property type="protein sequence ID" value="RBI83657.1"/>
    <property type="molecule type" value="Genomic_DNA"/>
</dbReference>
<dbReference type="Proteomes" id="UP000253370">
    <property type="component" value="Unassembled WGS sequence"/>
</dbReference>
<dbReference type="RefSeq" id="WP_113290300.1">
    <property type="nucleotide sequence ID" value="NZ_QNTQ01000015.1"/>
</dbReference>